<sequence>MQLMIEGALRTLTPIQAFRTAHNLPSTFGVALFEPKDFSGLGRIDQAARSGALQLLHERVLAQTPTNLPALEWLDAFERLARYFGAELRAINAQIGLREMEIGFAISGFADALNAYAYAAVRAAAEAQPVPSFRSVYAQWYNDSVRISQTRHTYMHGDALWQVQVIYTIYGRVGLVVQTDQARHYVADAQYICPAEGFMSHLLEAVAAKISAAQAPASSA</sequence>
<accession>A0A2M8Q0G6</accession>
<evidence type="ECO:0000313" key="2">
    <source>
        <dbReference type="EMBL" id="PJF43301.1"/>
    </source>
</evidence>
<reference evidence="3 4" key="1">
    <citation type="submission" date="2017-11" db="EMBL/GenBank/DDBJ databases">
        <title>Evolution of Phototrophy in the Chloroflexi Phylum Driven by Horizontal Gene Transfer.</title>
        <authorList>
            <person name="Ward L.M."/>
            <person name="Hemp J."/>
            <person name="Shih P.M."/>
            <person name="Mcglynn S.E."/>
            <person name="Fischer W."/>
        </authorList>
    </citation>
    <scope>NUCLEOTIDE SEQUENCE [LARGE SCALE GENOMIC DNA]</scope>
    <source>
        <strain evidence="2">CP1_1M</strain>
        <strain evidence="1">JP3_13</strain>
    </source>
</reference>
<gene>
    <name evidence="1" type="ORF">CUN49_02660</name>
    <name evidence="2" type="ORF">CUN50_00970</name>
</gene>
<protein>
    <submittedName>
        <fullName evidence="2">Uncharacterized protein</fullName>
    </submittedName>
</protein>
<evidence type="ECO:0000313" key="4">
    <source>
        <dbReference type="Proteomes" id="UP000229681"/>
    </source>
</evidence>
<dbReference type="EMBL" id="PGTM01000020">
    <property type="protein sequence ID" value="PJF36995.1"/>
    <property type="molecule type" value="Genomic_DNA"/>
</dbReference>
<proteinExistence type="predicted"/>
<dbReference type="Proteomes" id="UP000229681">
    <property type="component" value="Unassembled WGS sequence"/>
</dbReference>
<name>A0A2M8Q0G6_9CHLR</name>
<dbReference type="EMBL" id="PGTL01000002">
    <property type="protein sequence ID" value="PJF43301.1"/>
    <property type="molecule type" value="Genomic_DNA"/>
</dbReference>
<evidence type="ECO:0000313" key="1">
    <source>
        <dbReference type="EMBL" id="PJF36995.1"/>
    </source>
</evidence>
<accession>A0A2M8PHG7</accession>
<organism evidence="2 3">
    <name type="scientific">Candidatus Thermofonsia Clade 1 bacterium</name>
    <dbReference type="NCBI Taxonomy" id="2364210"/>
    <lineage>
        <taxon>Bacteria</taxon>
        <taxon>Bacillati</taxon>
        <taxon>Chloroflexota</taxon>
        <taxon>Candidatus Thermofontia</taxon>
        <taxon>Candidatus Thermofonsia Clade 1</taxon>
    </lineage>
</organism>
<dbReference type="AlphaFoldDB" id="A0A2M8Q0G6"/>
<comment type="caution">
    <text evidence="2">The sequence shown here is derived from an EMBL/GenBank/DDBJ whole genome shotgun (WGS) entry which is preliminary data.</text>
</comment>
<dbReference type="Proteomes" id="UP000228947">
    <property type="component" value="Unassembled WGS sequence"/>
</dbReference>
<evidence type="ECO:0000313" key="3">
    <source>
        <dbReference type="Proteomes" id="UP000228947"/>
    </source>
</evidence>